<comment type="caution">
    <text evidence="7">The sequence shown here is derived from an EMBL/GenBank/DDBJ whole genome shotgun (WGS) entry which is preliminary data.</text>
</comment>
<dbReference type="CDD" id="cd11060">
    <property type="entry name" value="CYP57A1-like"/>
    <property type="match status" value="1"/>
</dbReference>
<keyword evidence="6" id="KW-1133">Transmembrane helix</keyword>
<keyword evidence="3" id="KW-0479">Metal-binding</keyword>
<accession>A0ABR2ULY6</accession>
<reference evidence="7 8" key="1">
    <citation type="journal article" date="2024" name="J. Plant Pathol.">
        <title>Sequence and assembly of the genome of Seiridium unicorne, isolate CBS 538.82, causal agent of cypress canker disease.</title>
        <authorList>
            <person name="Scali E."/>
            <person name="Rocca G.D."/>
            <person name="Danti R."/>
            <person name="Garbelotto M."/>
            <person name="Barberini S."/>
            <person name="Baroncelli R."/>
            <person name="Emiliani G."/>
        </authorList>
    </citation>
    <scope>NUCLEOTIDE SEQUENCE [LARGE SCALE GENOMIC DNA]</scope>
    <source>
        <strain evidence="7 8">BM-138-508</strain>
    </source>
</reference>
<protein>
    <submittedName>
        <fullName evidence="7">Cytochrome P450</fullName>
    </submittedName>
</protein>
<dbReference type="Pfam" id="PF00067">
    <property type="entry name" value="p450"/>
    <property type="match status" value="1"/>
</dbReference>
<keyword evidence="6" id="KW-0472">Membrane</keyword>
<dbReference type="InterPro" id="IPR001128">
    <property type="entry name" value="Cyt_P450"/>
</dbReference>
<keyword evidence="8" id="KW-1185">Reference proteome</keyword>
<evidence type="ECO:0000256" key="6">
    <source>
        <dbReference type="SAM" id="Phobius"/>
    </source>
</evidence>
<evidence type="ECO:0000256" key="4">
    <source>
        <dbReference type="ARBA" id="ARBA00023002"/>
    </source>
</evidence>
<evidence type="ECO:0000313" key="7">
    <source>
        <dbReference type="EMBL" id="KAK9415446.1"/>
    </source>
</evidence>
<dbReference type="Gene3D" id="1.10.630.10">
    <property type="entry name" value="Cytochrome P450"/>
    <property type="match status" value="1"/>
</dbReference>
<dbReference type="PRINTS" id="PR00385">
    <property type="entry name" value="P450"/>
</dbReference>
<feature type="transmembrane region" description="Helical" evidence="6">
    <location>
        <begin position="21"/>
        <end position="43"/>
    </location>
</feature>
<evidence type="ECO:0000256" key="5">
    <source>
        <dbReference type="ARBA" id="ARBA00023004"/>
    </source>
</evidence>
<dbReference type="PANTHER" id="PTHR24305:SF235">
    <property type="entry name" value="CYTOCHROME P450 MONOOXYGENASE APDB-RELATED"/>
    <property type="match status" value="1"/>
</dbReference>
<dbReference type="PANTHER" id="PTHR24305">
    <property type="entry name" value="CYTOCHROME P450"/>
    <property type="match status" value="1"/>
</dbReference>
<dbReference type="EMBL" id="JARVKF010000416">
    <property type="protein sequence ID" value="KAK9415446.1"/>
    <property type="molecule type" value="Genomic_DNA"/>
</dbReference>
<dbReference type="Proteomes" id="UP001408356">
    <property type="component" value="Unassembled WGS sequence"/>
</dbReference>
<evidence type="ECO:0000256" key="3">
    <source>
        <dbReference type="ARBA" id="ARBA00022723"/>
    </source>
</evidence>
<comment type="cofactor">
    <cofactor evidence="1">
        <name>heme</name>
        <dbReference type="ChEBI" id="CHEBI:30413"/>
    </cofactor>
</comment>
<dbReference type="InterPro" id="IPR050121">
    <property type="entry name" value="Cytochrome_P450_monoxygenase"/>
</dbReference>
<keyword evidence="6" id="KW-0812">Transmembrane</keyword>
<evidence type="ECO:0000313" key="8">
    <source>
        <dbReference type="Proteomes" id="UP001408356"/>
    </source>
</evidence>
<dbReference type="InterPro" id="IPR036396">
    <property type="entry name" value="Cyt_P450_sf"/>
</dbReference>
<name>A0ABR2ULY6_9PEZI</name>
<organism evidence="7 8">
    <name type="scientific">Seiridium unicorne</name>
    <dbReference type="NCBI Taxonomy" id="138068"/>
    <lineage>
        <taxon>Eukaryota</taxon>
        <taxon>Fungi</taxon>
        <taxon>Dikarya</taxon>
        <taxon>Ascomycota</taxon>
        <taxon>Pezizomycotina</taxon>
        <taxon>Sordariomycetes</taxon>
        <taxon>Xylariomycetidae</taxon>
        <taxon>Amphisphaeriales</taxon>
        <taxon>Sporocadaceae</taxon>
        <taxon>Seiridium</taxon>
    </lineage>
</organism>
<dbReference type="InterPro" id="IPR002401">
    <property type="entry name" value="Cyt_P450_E_grp-I"/>
</dbReference>
<dbReference type="PRINTS" id="PR00463">
    <property type="entry name" value="EP450I"/>
</dbReference>
<evidence type="ECO:0000256" key="2">
    <source>
        <dbReference type="ARBA" id="ARBA00022617"/>
    </source>
</evidence>
<dbReference type="SUPFAM" id="SSF48264">
    <property type="entry name" value="Cytochrome P450"/>
    <property type="match status" value="1"/>
</dbReference>
<keyword evidence="5" id="KW-0408">Iron</keyword>
<keyword evidence="2" id="KW-0349">Heme</keyword>
<gene>
    <name evidence="7" type="ORF">SUNI508_10470</name>
</gene>
<sequence length="515" mass="59542">MAIQKVWDQLWLLSRESDPRQMLLMALEALLASAILIAGYRLFLHPLSHVPGPFLAKLTGLWRSNKYLRGNWHEDILDCHRRYGRVVRIAPNELSVVDEQAMKDLYGHGHNAPKTSWYSVWDPPDTAPQLFSELDKSNHSFLRKRLTNAYSMTSIMQYEKFIQDCLSLLLEKLEKYADAGETVNMSNWTNAFAFDVVGELGFGEQMGHLRTETDVDGLRKNIFDLFAISSNMGYFPGQMFIITNPVTQWIGKLFRVNNPLEQFRVWSTERIERRFEKRDSGKREDLLAHFCRMKNPQGGPASFREVLVEALNLVGAGADTTSIGMRACLYYVAKNPDVYKRLQEEVDAFYRDNKLDAPITYAQTQTLPYLQAVVKEATRILPSIVFQLPRYAPADFSVRGIKIPENTHVGISPIAQNRDQDIWGPDADEFKPDRWLKDPAKARYYDRSSMTFGGSGPRMCVGKNIALVELHKFLAQFIHHYDFDIANKERPWHITTYWFAYQYDLFMHITRRQMA</sequence>
<proteinExistence type="predicted"/>
<evidence type="ECO:0000256" key="1">
    <source>
        <dbReference type="ARBA" id="ARBA00001971"/>
    </source>
</evidence>
<keyword evidence="4" id="KW-0560">Oxidoreductase</keyword>